<evidence type="ECO:0008006" key="4">
    <source>
        <dbReference type="Google" id="ProtNLM"/>
    </source>
</evidence>
<evidence type="ECO:0000313" key="3">
    <source>
        <dbReference type="Proteomes" id="UP000215595"/>
    </source>
</evidence>
<sequence>MKAILTAVAILALTATGGAAATQEEPVRAAVTRAGDAWGLDYVLNQDAPVWVFQRSALQVRPGPRRPWRLDQWRVETPGVALERHGAHDVLRSVTGGPVPRRVRLSMRPRAAELEAEYATLTFSDGAVALPSGQFDLFPLSSVEAAGALPSDLNGVTHGGGPAEITWRDARGPILFRGERHDAVTETNAETYVLFGDAAVVEGEAMTTVMDPALPAWIPAALGEFAPRVAAFYADRLGPGQTDHPTVMVSWTGPTPNVYSMGGSVMPGLIVMSFEGTGVVEPSADLTRMARWFIGHESAHFWLGQTVRYQAARDAWIMEGGADLMAVRAIQALEPAYDARAELQTSVDDCVALAANGPVATAADRGEHRANYACGAVWGLVAEGAMRARGGDWFDFVRGLLDANRADGVLTRDEWLAALTEASGDPSLGEGIARMLDQTPDPAAEIARLFDRAGVAYRREDGRVVLA</sequence>
<evidence type="ECO:0000256" key="1">
    <source>
        <dbReference type="SAM" id="SignalP"/>
    </source>
</evidence>
<dbReference type="Gene3D" id="1.10.390.10">
    <property type="entry name" value="Neutral Protease Domain 2"/>
    <property type="match status" value="1"/>
</dbReference>
<dbReference type="Proteomes" id="UP000215595">
    <property type="component" value="Unassembled WGS sequence"/>
</dbReference>
<keyword evidence="1" id="KW-0732">Signal</keyword>
<dbReference type="InterPro" id="IPR027268">
    <property type="entry name" value="Peptidase_M4/M1_CTD_sf"/>
</dbReference>
<protein>
    <recommendedName>
        <fullName evidence="4">Peptidase M1 membrane alanine aminopeptidase domain-containing protein</fullName>
    </recommendedName>
</protein>
<reference evidence="2 3" key="1">
    <citation type="submission" date="2017-03" db="EMBL/GenBank/DDBJ databases">
        <title>Lifting the veil on microbial sulfur biogeochemistry in mining wastewaters.</title>
        <authorList>
            <person name="Kantor R.S."/>
            <person name="Colenbrander Nelson T."/>
            <person name="Marshall S."/>
            <person name="Bennett D."/>
            <person name="Apte S."/>
            <person name="Camacho D."/>
            <person name="Thomas B.C."/>
            <person name="Warren L.A."/>
            <person name="Banfield J.F."/>
        </authorList>
    </citation>
    <scope>NUCLEOTIDE SEQUENCE [LARGE SCALE GENOMIC DNA]</scope>
    <source>
        <strain evidence="2">32-69-9</strain>
    </source>
</reference>
<organism evidence="2 3">
    <name type="scientific">Brevundimonas subvibrioides</name>
    <dbReference type="NCBI Taxonomy" id="74313"/>
    <lineage>
        <taxon>Bacteria</taxon>
        <taxon>Pseudomonadati</taxon>
        <taxon>Pseudomonadota</taxon>
        <taxon>Alphaproteobacteria</taxon>
        <taxon>Caulobacterales</taxon>
        <taxon>Caulobacteraceae</taxon>
        <taxon>Brevundimonas</taxon>
    </lineage>
</organism>
<feature type="signal peptide" evidence="1">
    <location>
        <begin position="1"/>
        <end position="20"/>
    </location>
</feature>
<proteinExistence type="predicted"/>
<gene>
    <name evidence="2" type="ORF">B7Z01_01505</name>
</gene>
<dbReference type="EMBL" id="NCEB01000002">
    <property type="protein sequence ID" value="OYX36007.1"/>
    <property type="molecule type" value="Genomic_DNA"/>
</dbReference>
<dbReference type="SUPFAM" id="SSF55486">
    <property type="entry name" value="Metalloproteases ('zincins'), catalytic domain"/>
    <property type="match status" value="1"/>
</dbReference>
<accession>A0A258FV06</accession>
<dbReference type="AlphaFoldDB" id="A0A258FV06"/>
<evidence type="ECO:0000313" key="2">
    <source>
        <dbReference type="EMBL" id="OYX36007.1"/>
    </source>
</evidence>
<comment type="caution">
    <text evidence="2">The sequence shown here is derived from an EMBL/GenBank/DDBJ whole genome shotgun (WGS) entry which is preliminary data.</text>
</comment>
<name>A0A258FV06_9CAUL</name>
<feature type="chain" id="PRO_5012830333" description="Peptidase M1 membrane alanine aminopeptidase domain-containing protein" evidence="1">
    <location>
        <begin position="21"/>
        <end position="467"/>
    </location>
</feature>